<evidence type="ECO:0000313" key="2">
    <source>
        <dbReference type="Proteomes" id="UP000297396"/>
    </source>
</evidence>
<comment type="caution">
    <text evidence="1">The sequence shown here is derived from an EMBL/GenBank/DDBJ whole genome shotgun (WGS) entry which is preliminary data.</text>
</comment>
<gene>
    <name evidence="1" type="ORF">E4T80_12500</name>
</gene>
<sequence length="158" mass="18184">MLDNLNKVILDHIVNNIREGNVNTCHHLGFSTAELSEIQRLSIDEIYDIAQSKVPIAAISIDHSAFWKMVKVAQVNSQERMIIDRALLLGIREEPGRKATATDEQKTELWELWCKHKGSIQSLESMEGLELLMLFAEETQINLTAIWRAVEPWYRNKK</sequence>
<accession>A0A4Y9JND7</accession>
<dbReference type="AlphaFoldDB" id="A0A4Y9JND7"/>
<dbReference type="OrthoDB" id="7065319at2"/>
<dbReference type="InterPro" id="IPR021364">
    <property type="entry name" value="DUF2857"/>
</dbReference>
<dbReference type="Proteomes" id="UP000297396">
    <property type="component" value="Unassembled WGS sequence"/>
</dbReference>
<dbReference type="RefSeq" id="WP_135058707.1">
    <property type="nucleotide sequence ID" value="NZ_JADGLC010000056.1"/>
</dbReference>
<reference evidence="1 2" key="1">
    <citation type="submission" date="2019-03" db="EMBL/GenBank/DDBJ databases">
        <title>Diversity of the mouse oral microbiome.</title>
        <authorList>
            <person name="Joseph S."/>
            <person name="Aduse-Opoku J."/>
            <person name="Curtis M."/>
            <person name="Wade W."/>
            <person name="Hashim A."/>
        </authorList>
    </citation>
    <scope>NUCLEOTIDE SEQUENCE [LARGE SCALE GENOMIC DNA]</scope>
    <source>
        <strain evidence="1 2">WT12</strain>
    </source>
</reference>
<protein>
    <submittedName>
        <fullName evidence="1">DUF2857 domain-containing protein</fullName>
    </submittedName>
</protein>
<dbReference type="EMBL" id="SPPA01000056">
    <property type="protein sequence ID" value="TFV07221.1"/>
    <property type="molecule type" value="Genomic_DNA"/>
</dbReference>
<evidence type="ECO:0000313" key="1">
    <source>
        <dbReference type="EMBL" id="TFV07221.1"/>
    </source>
</evidence>
<organism evidence="1 2">
    <name type="scientific">Muribacter muris</name>
    <dbReference type="NCBI Taxonomy" id="67855"/>
    <lineage>
        <taxon>Bacteria</taxon>
        <taxon>Pseudomonadati</taxon>
        <taxon>Pseudomonadota</taxon>
        <taxon>Gammaproteobacteria</taxon>
        <taxon>Pasteurellales</taxon>
        <taxon>Pasteurellaceae</taxon>
        <taxon>Muribacter</taxon>
    </lineage>
</organism>
<name>A0A4Y9JND7_9PAST</name>
<dbReference type="Pfam" id="PF11198">
    <property type="entry name" value="DUF2857"/>
    <property type="match status" value="1"/>
</dbReference>
<proteinExistence type="predicted"/>